<evidence type="ECO:0000313" key="4">
    <source>
        <dbReference type="EMBL" id="MDL5158952.1"/>
    </source>
</evidence>
<dbReference type="Pfam" id="PF13828">
    <property type="entry name" value="DUF4190"/>
    <property type="match status" value="1"/>
</dbReference>
<dbReference type="Pfam" id="PF00226">
    <property type="entry name" value="DnaJ"/>
    <property type="match status" value="1"/>
</dbReference>
<keyword evidence="2" id="KW-0812">Transmembrane</keyword>
<gene>
    <name evidence="4" type="ORF">QRT03_23490</name>
</gene>
<comment type="caution">
    <text evidence="4">The sequence shown here is derived from an EMBL/GenBank/DDBJ whole genome shotgun (WGS) entry which is preliminary data.</text>
</comment>
<dbReference type="InterPro" id="IPR036869">
    <property type="entry name" value="J_dom_sf"/>
</dbReference>
<organism evidence="4 5">
    <name type="scientific">Actinomycetospora termitidis</name>
    <dbReference type="NCBI Taxonomy" id="3053470"/>
    <lineage>
        <taxon>Bacteria</taxon>
        <taxon>Bacillati</taxon>
        <taxon>Actinomycetota</taxon>
        <taxon>Actinomycetes</taxon>
        <taxon>Pseudonocardiales</taxon>
        <taxon>Pseudonocardiaceae</taxon>
        <taxon>Actinomycetospora</taxon>
    </lineage>
</organism>
<dbReference type="CDD" id="cd06257">
    <property type="entry name" value="DnaJ"/>
    <property type="match status" value="1"/>
</dbReference>
<evidence type="ECO:0000256" key="2">
    <source>
        <dbReference type="SAM" id="Phobius"/>
    </source>
</evidence>
<feature type="compositionally biased region" description="Basic and acidic residues" evidence="1">
    <location>
        <begin position="88"/>
        <end position="117"/>
    </location>
</feature>
<feature type="domain" description="J" evidence="3">
    <location>
        <begin position="12"/>
        <end position="84"/>
    </location>
</feature>
<reference evidence="4 5" key="1">
    <citation type="submission" date="2023-06" db="EMBL/GenBank/DDBJ databases">
        <title>Actinomycetospora Odt1-22.</title>
        <authorList>
            <person name="Supong K."/>
        </authorList>
    </citation>
    <scope>NUCLEOTIDE SEQUENCE [LARGE SCALE GENOMIC DNA]</scope>
    <source>
        <strain evidence="4 5">Odt1-22</strain>
    </source>
</reference>
<evidence type="ECO:0000259" key="3">
    <source>
        <dbReference type="PROSITE" id="PS50076"/>
    </source>
</evidence>
<dbReference type="SUPFAM" id="SSF46565">
    <property type="entry name" value="Chaperone J-domain"/>
    <property type="match status" value="1"/>
</dbReference>
<feature type="region of interest" description="Disordered" evidence="1">
    <location>
        <begin position="79"/>
        <end position="192"/>
    </location>
</feature>
<dbReference type="SMART" id="SM00271">
    <property type="entry name" value="DnaJ"/>
    <property type="match status" value="1"/>
</dbReference>
<feature type="transmembrane region" description="Helical" evidence="2">
    <location>
        <begin position="205"/>
        <end position="229"/>
    </location>
</feature>
<feature type="transmembrane region" description="Helical" evidence="2">
    <location>
        <begin position="241"/>
        <end position="263"/>
    </location>
</feature>
<dbReference type="RefSeq" id="WP_286055514.1">
    <property type="nucleotide sequence ID" value="NZ_JASVWF010000006.1"/>
</dbReference>
<feature type="compositionally biased region" description="Basic and acidic residues" evidence="1">
    <location>
        <begin position="39"/>
        <end position="55"/>
    </location>
</feature>
<keyword evidence="5" id="KW-1185">Reference proteome</keyword>
<keyword evidence="2" id="KW-0472">Membrane</keyword>
<proteinExistence type="predicted"/>
<dbReference type="InterPro" id="IPR025637">
    <property type="entry name" value="DUF4333"/>
</dbReference>
<name>A0ABT7MG63_9PSEU</name>
<evidence type="ECO:0000256" key="1">
    <source>
        <dbReference type="SAM" id="MobiDB-lite"/>
    </source>
</evidence>
<feature type="compositionally biased region" description="Basic and acidic residues" evidence="1">
    <location>
        <begin position="152"/>
        <end position="163"/>
    </location>
</feature>
<evidence type="ECO:0000313" key="5">
    <source>
        <dbReference type="Proteomes" id="UP001231924"/>
    </source>
</evidence>
<dbReference type="InterPro" id="IPR001623">
    <property type="entry name" value="DnaJ_domain"/>
</dbReference>
<dbReference type="InterPro" id="IPR025241">
    <property type="entry name" value="DUF4190"/>
</dbReference>
<dbReference type="EMBL" id="JASVWF010000006">
    <property type="protein sequence ID" value="MDL5158952.1"/>
    <property type="molecule type" value="Genomic_DNA"/>
</dbReference>
<dbReference type="PROSITE" id="PS50076">
    <property type="entry name" value="DNAJ_2"/>
    <property type="match status" value="1"/>
</dbReference>
<keyword evidence="2" id="KW-1133">Transmembrane helix</keyword>
<dbReference type="Gene3D" id="1.10.287.110">
    <property type="entry name" value="DnaJ domain"/>
    <property type="match status" value="1"/>
</dbReference>
<sequence>MSRLLGELGGADPHDILGLPATASKEEVEAAFRRRSKTLHPDRRSSEDPVADRDWLRLCTARELLGRFGDDYAALLRSSGSVEGEDASSDREPTAPDSTSRPDRAHEPGDTDTRWDPWAEPYEGGGYRDVGPTSWSPPPSPPRQEPPPFRPHQADRPSFRPHDQPAAPVPPFTPPAYAVPHHPSPPPYRPSMPSYRPMKTPLNTMAIAALVASFVIAPLGLVLGLVALVRIAQTGERGRGLAITAMVIGVVYAMVVLSAVAGASSPAPSYASEQAVEAQIESQLGGRAENARCTEDLPARVGAAIRCTATLDGRSRQPVAVSVSSVEGSTIRFDITTDS</sequence>
<feature type="compositionally biased region" description="Pro residues" evidence="1">
    <location>
        <begin position="135"/>
        <end position="150"/>
    </location>
</feature>
<accession>A0ABT7MG63</accession>
<feature type="region of interest" description="Disordered" evidence="1">
    <location>
        <begin position="1"/>
        <end position="55"/>
    </location>
</feature>
<dbReference type="Pfam" id="PF14230">
    <property type="entry name" value="DUF4333"/>
    <property type="match status" value="1"/>
</dbReference>
<dbReference type="Proteomes" id="UP001231924">
    <property type="component" value="Unassembled WGS sequence"/>
</dbReference>
<protein>
    <submittedName>
        <fullName evidence="4">DUF4190 domain-containing protein</fullName>
    </submittedName>
</protein>